<keyword evidence="2" id="KW-1185">Reference proteome</keyword>
<proteinExistence type="predicted"/>
<dbReference type="PANTHER" id="PTHR43857:SF1">
    <property type="entry name" value="YJGH FAMILY PROTEIN"/>
    <property type="match status" value="1"/>
</dbReference>
<dbReference type="SUPFAM" id="SSF55298">
    <property type="entry name" value="YjgF-like"/>
    <property type="match status" value="1"/>
</dbReference>
<sequence length="167" mass="18304">MTEPQQPPPKTFYSTRSPYEHKFGYYRALRRKSHIFVSGTTAISIPTSDTTSDTPPQIQFPHDARQQTIFAFQESIRAVRALGGHLSDVVRVRMYVAKPEDCGAVGEGFREVFGKKNGPPSSTRDGEGALIQGEEGEVGVVATMVVVKGGFVENDMLVEVEVDAIVD</sequence>
<reference evidence="2" key="1">
    <citation type="submission" date="2020-06" db="EMBL/GenBank/DDBJ databases">
        <title>A chromosome-scale genome assembly of Talaromyces rugulosus W13939.</title>
        <authorList>
            <person name="Wang B."/>
            <person name="Guo L."/>
            <person name="Ye K."/>
            <person name="Wang L."/>
        </authorList>
    </citation>
    <scope>NUCLEOTIDE SEQUENCE [LARGE SCALE GENOMIC DNA]</scope>
    <source>
        <strain evidence="2">W13939</strain>
    </source>
</reference>
<dbReference type="Proteomes" id="UP000509510">
    <property type="component" value="Chromosome III"/>
</dbReference>
<organism evidence="1 2">
    <name type="scientific">Talaromyces rugulosus</name>
    <name type="common">Penicillium rugulosum</name>
    <dbReference type="NCBI Taxonomy" id="121627"/>
    <lineage>
        <taxon>Eukaryota</taxon>
        <taxon>Fungi</taxon>
        <taxon>Dikarya</taxon>
        <taxon>Ascomycota</taxon>
        <taxon>Pezizomycotina</taxon>
        <taxon>Eurotiomycetes</taxon>
        <taxon>Eurotiomycetidae</taxon>
        <taxon>Eurotiales</taxon>
        <taxon>Trichocomaceae</taxon>
        <taxon>Talaromyces</taxon>
        <taxon>Talaromyces sect. Islandici</taxon>
    </lineage>
</organism>
<gene>
    <name evidence="1" type="ORF">TRUGW13939_06173</name>
</gene>
<dbReference type="GeneID" id="55993668"/>
<evidence type="ECO:0008006" key="3">
    <source>
        <dbReference type="Google" id="ProtNLM"/>
    </source>
</evidence>
<dbReference type="InterPro" id="IPR035959">
    <property type="entry name" value="RutC-like_sf"/>
</dbReference>
<dbReference type="InterPro" id="IPR006175">
    <property type="entry name" value="YjgF/YER057c/UK114"/>
</dbReference>
<dbReference type="KEGG" id="trg:TRUGW13939_06173"/>
<dbReference type="OrthoDB" id="686384at2759"/>
<accession>A0A7H8R2I7</accession>
<dbReference type="AlphaFoldDB" id="A0A7H8R2I7"/>
<dbReference type="EMBL" id="CP055900">
    <property type="protein sequence ID" value="QKX59043.1"/>
    <property type="molecule type" value="Genomic_DNA"/>
</dbReference>
<dbReference type="RefSeq" id="XP_035345221.1">
    <property type="nucleotide sequence ID" value="XM_035489328.1"/>
</dbReference>
<dbReference type="PANTHER" id="PTHR43857">
    <property type="entry name" value="BLR7761 PROTEIN"/>
    <property type="match status" value="1"/>
</dbReference>
<evidence type="ECO:0000313" key="2">
    <source>
        <dbReference type="Proteomes" id="UP000509510"/>
    </source>
</evidence>
<dbReference type="Gene3D" id="3.30.1330.40">
    <property type="entry name" value="RutC-like"/>
    <property type="match status" value="1"/>
</dbReference>
<evidence type="ECO:0000313" key="1">
    <source>
        <dbReference type="EMBL" id="QKX59043.1"/>
    </source>
</evidence>
<name>A0A7H8R2I7_TALRU</name>
<dbReference type="Pfam" id="PF01042">
    <property type="entry name" value="Ribonuc_L-PSP"/>
    <property type="match status" value="1"/>
</dbReference>
<protein>
    <recommendedName>
        <fullName evidence="3">YjgH family protein</fullName>
    </recommendedName>
</protein>